<dbReference type="PROSITE" id="PS51125">
    <property type="entry name" value="NHL"/>
    <property type="match status" value="1"/>
</dbReference>
<sequence length="1136" mass="113695">MINFAAFVRFYFVFGHLRKVGVEAARCIVLAVLVGVVCSVSYAQTAHFSGSQITMPFTGLTNPRQAAVDASGTLYIADSGNNRVLKETLLGGSYTQTTIGTGLNSPLGVAVDSNGNVYIADSNNGRLLKETLSGNSYSQSTISSNVGIAWSVAVDVSGNVFVADPQGSRVLMESPSGSSYVESTIGSNLSLPDAVAVDGSGNVYIADRGNNQVFKETLSNGSYTQSTIASGLNYPSSVAVDGNGNVYIAVYGTPGDREASQVLMETPSGASYTQSLVGSSAYIFVVPIYVAVDGSGNVFISTYNSLLKVTPSAGDFGMINVGSSNSPVSLIFTFDTTGTIGKPAVVTQGAAGLDFTDTATGTCTTFGTSFTYTDGESCLVNVTFTPKSIGTRYGAAVLQSSSGDVIATGYVHGTGSGPQANFLPGTQNTLPFSNVVSPYAIAEDAAGSLYIAEAVSAYSPQNAVVKETWTGSGYTQSTVATGLAYPVGVAVDGAGNVYIADQDATEVLKETPLSRGGYTQSAAFTGLGNVESVAVDESGNVYIGSLAYGVLKETLTAGGYSQSTIARAVYAFGLAVDGNGNIYASRNGDSPLYKETPSDGSYTQSTISSTSGLGVAVDGSGNVYTGEPFAIYKYTLSGGVYTQSTIATVNGVAGIAVDGSGNVFASSPQANSVVKLDFADPSSLSFATTAGSTSDAQTVTVENIGNTPLSFPVPASGNNPSISTNFTLNSTGATACPLVGASSSAAGTLAAGASCQLLVSFAPAIGGNIDGALVLTDTNLNALAPGYTTQSIALSGTALDPPTLGFAAIASQTYGNAPFTVSATSASSGAVTYTVASGPATISGSIVTLTGVGTVILNASQVASGNYGAATATSSFTVMPVVPTLSFAAIASQTYGNAPFTVSATSASSGAVTYAVASGPATISGLTVTLTGAGTVVLNASQAASGGYAPATATTSFTIAAQTFTLAPGSSPGSGSATTTPGGAASYTLMLTPGSGTTFPDPVAFSVTGLPTGATATFSPATLPAGSGATSVTLAVQTSNSQTARDEKSPSTRPFAPVAFGLLLLPLVGMRKRLRQIPRQSAMLAFAALSFAAISLSGCSSNGSSSQLAKSYTIVVTAKDATTGTKTSTNLTLTVQ</sequence>
<evidence type="ECO:0000313" key="3">
    <source>
        <dbReference type="EMBL" id="XCB22577.1"/>
    </source>
</evidence>
<organism evidence="3">
    <name type="scientific">Tunturiibacter gelidiferens</name>
    <dbReference type="NCBI Taxonomy" id="3069689"/>
    <lineage>
        <taxon>Bacteria</taxon>
        <taxon>Pseudomonadati</taxon>
        <taxon>Acidobacteriota</taxon>
        <taxon>Terriglobia</taxon>
        <taxon>Terriglobales</taxon>
        <taxon>Acidobacteriaceae</taxon>
        <taxon>Tunturiibacter</taxon>
    </lineage>
</organism>
<proteinExistence type="predicted"/>
<gene>
    <name evidence="3" type="ORF">RBB81_01255</name>
</gene>
<dbReference type="InterPro" id="IPR011042">
    <property type="entry name" value="6-blade_b-propeller_TolB-like"/>
</dbReference>
<dbReference type="RefSeq" id="WP_353072431.1">
    <property type="nucleotide sequence ID" value="NZ_CP132938.1"/>
</dbReference>
<dbReference type="GO" id="GO:0008270">
    <property type="term" value="F:zinc ion binding"/>
    <property type="evidence" value="ECO:0007669"/>
    <property type="project" value="UniProtKB-KW"/>
</dbReference>
<accession>A0AAU7Z228</accession>
<dbReference type="PANTHER" id="PTHR24104">
    <property type="entry name" value="E3 UBIQUITIN-PROTEIN LIGASE NHLRC1-RELATED"/>
    <property type="match status" value="1"/>
</dbReference>
<evidence type="ECO:0000256" key="1">
    <source>
        <dbReference type="ARBA" id="ARBA00022737"/>
    </source>
</evidence>
<keyword evidence="1" id="KW-0677">Repeat</keyword>
<reference evidence="3" key="1">
    <citation type="submission" date="2023-08" db="EMBL/GenBank/DDBJ databases">
        <authorList>
            <person name="Messyasz A."/>
            <person name="Mannisto M.K."/>
            <person name="Kerkhof L.J."/>
            <person name="Haggblom M."/>
        </authorList>
    </citation>
    <scope>NUCLEOTIDE SEQUENCE</scope>
    <source>
        <strain evidence="3">M8UP39</strain>
    </source>
</reference>
<dbReference type="PANTHER" id="PTHR24104:SF25">
    <property type="entry name" value="PROTEIN LIN-41"/>
    <property type="match status" value="1"/>
</dbReference>
<dbReference type="Pfam" id="PF01436">
    <property type="entry name" value="NHL"/>
    <property type="match status" value="1"/>
</dbReference>
<dbReference type="EMBL" id="CP132938">
    <property type="protein sequence ID" value="XCB22577.1"/>
    <property type="molecule type" value="Genomic_DNA"/>
</dbReference>
<reference evidence="3" key="2">
    <citation type="journal article" date="2024" name="Environ. Microbiol.">
        <title>Genome analysis and description of Tunturibacter gen. nov. expands the diversity of Terriglobia in tundra soils.</title>
        <authorList>
            <person name="Messyasz A."/>
            <person name="Mannisto M.K."/>
            <person name="Kerkhof L.J."/>
            <person name="Haggblom M.M."/>
        </authorList>
    </citation>
    <scope>NUCLEOTIDE SEQUENCE</scope>
    <source>
        <strain evidence="3">M8UP39</strain>
    </source>
</reference>
<evidence type="ECO:0008006" key="4">
    <source>
        <dbReference type="Google" id="ProtNLM"/>
    </source>
</evidence>
<dbReference type="KEGG" id="tgi:RBB81_01255"/>
<dbReference type="InterPro" id="IPR001258">
    <property type="entry name" value="NHL_repeat"/>
</dbReference>
<protein>
    <recommendedName>
        <fullName evidence="4">Choice-of-anchor D domain-containing protein</fullName>
    </recommendedName>
</protein>
<dbReference type="Gene3D" id="2.60.40.10">
    <property type="entry name" value="Immunoglobulins"/>
    <property type="match status" value="1"/>
</dbReference>
<feature type="repeat" description="NHL" evidence="2">
    <location>
        <begin position="92"/>
        <end position="133"/>
    </location>
</feature>
<dbReference type="InterPro" id="IPR013783">
    <property type="entry name" value="Ig-like_fold"/>
</dbReference>
<evidence type="ECO:0000256" key="2">
    <source>
        <dbReference type="PROSITE-ProRule" id="PRU00504"/>
    </source>
</evidence>
<name>A0AAU7Z228_9BACT</name>
<dbReference type="Gene3D" id="2.120.10.30">
    <property type="entry name" value="TolB, C-terminal domain"/>
    <property type="match status" value="1"/>
</dbReference>
<dbReference type="Gene3D" id="2.40.10.500">
    <property type="match status" value="4"/>
</dbReference>
<dbReference type="SUPFAM" id="SSF101898">
    <property type="entry name" value="NHL repeat"/>
    <property type="match status" value="2"/>
</dbReference>
<dbReference type="AlphaFoldDB" id="A0AAU7Z228"/>
<dbReference type="InterPro" id="IPR050952">
    <property type="entry name" value="TRIM-NHL_E3_ligases"/>
</dbReference>